<evidence type="ECO:0000256" key="7">
    <source>
        <dbReference type="SAM" id="MobiDB-lite"/>
    </source>
</evidence>
<dbReference type="Pfam" id="PF00230">
    <property type="entry name" value="MIP"/>
    <property type="match status" value="1"/>
</dbReference>
<dbReference type="PRINTS" id="PR00783">
    <property type="entry name" value="MINTRINSICP"/>
</dbReference>
<name>A0A542ZIR4_9MICO</name>
<feature type="region of interest" description="Disordered" evidence="7">
    <location>
        <begin position="1"/>
        <end position="20"/>
    </location>
</feature>
<keyword evidence="5 8" id="KW-0472">Membrane</keyword>
<accession>A0A542ZIR4</accession>
<dbReference type="PANTHER" id="PTHR45724">
    <property type="entry name" value="AQUAPORIN NIP2-1"/>
    <property type="match status" value="1"/>
</dbReference>
<sequence>MAQQKSALQSGSSPGAAQGGLSVGERAAARSFITRDLDLVAQFYDSSQEWRRLFSELLGTFLLVLVAAGGGVVNAVSHGQISRTAAVIAPGLMVLAMILFMGAVGGAHLNPAVSLGFALRRDFPWGRVPGYIAAQLVGATAACLVLRAMFGNVGQLGATVPGPGISMWQATLIEALLTFGLLSTILGTASGAQNVGTLSAIAVGAYIALAGLWASPISGASMNPARTFGPALVGGTWTDFWTYVVGPLAGALFAVGVAWLLRGSGGDVAARRAAQGATAT</sequence>
<dbReference type="AlphaFoldDB" id="A0A542ZIR4"/>
<reference evidence="9 10" key="1">
    <citation type="submission" date="2019-06" db="EMBL/GenBank/DDBJ databases">
        <title>Sequencing the genomes of 1000 actinobacteria strains.</title>
        <authorList>
            <person name="Klenk H.-P."/>
        </authorList>
    </citation>
    <scope>NUCLEOTIDE SEQUENCE [LARGE SCALE GENOMIC DNA]</scope>
    <source>
        <strain evidence="9 10">DSM 18082</strain>
    </source>
</reference>
<dbReference type="InterPro" id="IPR022357">
    <property type="entry name" value="MIP_CS"/>
</dbReference>
<evidence type="ECO:0000313" key="10">
    <source>
        <dbReference type="Proteomes" id="UP000319514"/>
    </source>
</evidence>
<protein>
    <submittedName>
        <fullName evidence="9">Aquaporin Z</fullName>
    </submittedName>
</protein>
<evidence type="ECO:0000256" key="6">
    <source>
        <dbReference type="RuleBase" id="RU000477"/>
    </source>
</evidence>
<dbReference type="InterPro" id="IPR023271">
    <property type="entry name" value="Aquaporin-like"/>
</dbReference>
<evidence type="ECO:0000256" key="5">
    <source>
        <dbReference type="ARBA" id="ARBA00023136"/>
    </source>
</evidence>
<keyword evidence="2 6" id="KW-0813">Transport</keyword>
<dbReference type="GO" id="GO:0015267">
    <property type="term" value="F:channel activity"/>
    <property type="evidence" value="ECO:0007669"/>
    <property type="project" value="InterPro"/>
</dbReference>
<evidence type="ECO:0000256" key="4">
    <source>
        <dbReference type="ARBA" id="ARBA00022989"/>
    </source>
</evidence>
<dbReference type="PROSITE" id="PS00221">
    <property type="entry name" value="MIP"/>
    <property type="match status" value="1"/>
</dbReference>
<dbReference type="RefSeq" id="WP_246092070.1">
    <property type="nucleotide sequence ID" value="NZ_BAAAKX010000005.1"/>
</dbReference>
<feature type="transmembrane region" description="Helical" evidence="8">
    <location>
        <begin position="198"/>
        <end position="220"/>
    </location>
</feature>
<keyword evidence="4 8" id="KW-1133">Transmembrane helix</keyword>
<feature type="transmembrane region" description="Helical" evidence="8">
    <location>
        <begin position="57"/>
        <end position="76"/>
    </location>
</feature>
<evidence type="ECO:0000313" key="9">
    <source>
        <dbReference type="EMBL" id="TQL60050.1"/>
    </source>
</evidence>
<proteinExistence type="inferred from homology"/>
<evidence type="ECO:0000256" key="2">
    <source>
        <dbReference type="ARBA" id="ARBA00022448"/>
    </source>
</evidence>
<comment type="caution">
    <text evidence="9">The sequence shown here is derived from an EMBL/GenBank/DDBJ whole genome shotgun (WGS) entry which is preliminary data.</text>
</comment>
<feature type="transmembrane region" description="Helical" evidence="8">
    <location>
        <begin position="240"/>
        <end position="261"/>
    </location>
</feature>
<evidence type="ECO:0000256" key="8">
    <source>
        <dbReference type="SAM" id="Phobius"/>
    </source>
</evidence>
<dbReference type="InterPro" id="IPR034294">
    <property type="entry name" value="Aquaporin_transptr"/>
</dbReference>
<dbReference type="Proteomes" id="UP000319514">
    <property type="component" value="Unassembled WGS sequence"/>
</dbReference>
<keyword evidence="3 6" id="KW-0812">Transmembrane</keyword>
<gene>
    <name evidence="9" type="ORF">FB474_1426</name>
</gene>
<dbReference type="GO" id="GO:0016020">
    <property type="term" value="C:membrane"/>
    <property type="evidence" value="ECO:0007669"/>
    <property type="project" value="UniProtKB-SubCell"/>
</dbReference>
<comment type="subcellular location">
    <subcellularLocation>
        <location evidence="1">Membrane</location>
        <topology evidence="1">Multi-pass membrane protein</topology>
    </subcellularLocation>
</comment>
<feature type="transmembrane region" description="Helical" evidence="8">
    <location>
        <begin position="88"/>
        <end position="109"/>
    </location>
</feature>
<evidence type="ECO:0000256" key="3">
    <source>
        <dbReference type="ARBA" id="ARBA00022692"/>
    </source>
</evidence>
<feature type="transmembrane region" description="Helical" evidence="8">
    <location>
        <begin position="165"/>
        <end position="186"/>
    </location>
</feature>
<dbReference type="SUPFAM" id="SSF81338">
    <property type="entry name" value="Aquaporin-like"/>
    <property type="match status" value="1"/>
</dbReference>
<organism evidence="9 10">
    <name type="scientific">Oryzihumus leptocrescens</name>
    <dbReference type="NCBI Taxonomy" id="297536"/>
    <lineage>
        <taxon>Bacteria</taxon>
        <taxon>Bacillati</taxon>
        <taxon>Actinomycetota</taxon>
        <taxon>Actinomycetes</taxon>
        <taxon>Micrococcales</taxon>
        <taxon>Intrasporangiaceae</taxon>
        <taxon>Oryzihumus</taxon>
    </lineage>
</organism>
<dbReference type="PANTHER" id="PTHR45724:SF13">
    <property type="entry name" value="AQUAPORIN NIP1-1-RELATED"/>
    <property type="match status" value="1"/>
</dbReference>
<dbReference type="Gene3D" id="1.20.1080.10">
    <property type="entry name" value="Glycerol uptake facilitator protein"/>
    <property type="match status" value="1"/>
</dbReference>
<feature type="compositionally biased region" description="Low complexity" evidence="7">
    <location>
        <begin position="1"/>
        <end position="16"/>
    </location>
</feature>
<comment type="similarity">
    <text evidence="6">Belongs to the MIP/aquaporin (TC 1.A.8) family.</text>
</comment>
<evidence type="ECO:0000256" key="1">
    <source>
        <dbReference type="ARBA" id="ARBA00004141"/>
    </source>
</evidence>
<dbReference type="EMBL" id="VFOQ01000001">
    <property type="protein sequence ID" value="TQL60050.1"/>
    <property type="molecule type" value="Genomic_DNA"/>
</dbReference>
<feature type="transmembrane region" description="Helical" evidence="8">
    <location>
        <begin position="130"/>
        <end position="150"/>
    </location>
</feature>
<dbReference type="InterPro" id="IPR000425">
    <property type="entry name" value="MIP"/>
</dbReference>
<keyword evidence="10" id="KW-1185">Reference proteome</keyword>